<evidence type="ECO:0000259" key="14">
    <source>
        <dbReference type="PROSITE" id="PS51192"/>
    </source>
</evidence>
<feature type="compositionally biased region" description="Low complexity" evidence="12">
    <location>
        <begin position="1293"/>
        <end position="1310"/>
    </location>
</feature>
<dbReference type="GO" id="GO:0008094">
    <property type="term" value="F:ATP-dependent activity, acting on DNA"/>
    <property type="evidence" value="ECO:0007669"/>
    <property type="project" value="TreeGrafter"/>
</dbReference>
<evidence type="ECO:0000256" key="3">
    <source>
        <dbReference type="ARBA" id="ARBA00022741"/>
    </source>
</evidence>
<comment type="similarity">
    <text evidence="2">Belongs to the SNF2/RAD54 helicase family.</text>
</comment>
<dbReference type="GO" id="GO:0004386">
    <property type="term" value="F:helicase activity"/>
    <property type="evidence" value="ECO:0007669"/>
    <property type="project" value="UniProtKB-KW"/>
</dbReference>
<dbReference type="InterPro" id="IPR059240">
    <property type="entry name" value="cc_ERCC-6_N"/>
</dbReference>
<keyword evidence="9" id="KW-0234">DNA repair</keyword>
<dbReference type="EMBL" id="QRBI01000108">
    <property type="protein sequence ID" value="RMC11572.1"/>
    <property type="molecule type" value="Genomic_DNA"/>
</dbReference>
<organism evidence="16 17">
    <name type="scientific">Hirundo rustica rustica</name>
    <dbReference type="NCBI Taxonomy" id="333673"/>
    <lineage>
        <taxon>Eukaryota</taxon>
        <taxon>Metazoa</taxon>
        <taxon>Chordata</taxon>
        <taxon>Craniata</taxon>
        <taxon>Vertebrata</taxon>
        <taxon>Euteleostomi</taxon>
        <taxon>Archelosauria</taxon>
        <taxon>Archosauria</taxon>
        <taxon>Dinosauria</taxon>
        <taxon>Saurischia</taxon>
        <taxon>Theropoda</taxon>
        <taxon>Coelurosauria</taxon>
        <taxon>Aves</taxon>
        <taxon>Neognathae</taxon>
        <taxon>Neoaves</taxon>
        <taxon>Telluraves</taxon>
        <taxon>Australaves</taxon>
        <taxon>Passeriformes</taxon>
        <taxon>Sylvioidea</taxon>
        <taxon>Hirundinidae</taxon>
        <taxon>Hirundo</taxon>
    </lineage>
</organism>
<dbReference type="Gene3D" id="3.40.50.300">
    <property type="entry name" value="P-loop containing nucleotide triphosphate hydrolases"/>
    <property type="match status" value="2"/>
</dbReference>
<dbReference type="PROSITE" id="PS51192">
    <property type="entry name" value="HELICASE_ATP_BIND_1"/>
    <property type="match status" value="1"/>
</dbReference>
<keyword evidence="5" id="KW-0378">Hydrolase</keyword>
<evidence type="ECO:0000256" key="10">
    <source>
        <dbReference type="ARBA" id="ARBA00023242"/>
    </source>
</evidence>
<dbReference type="PANTHER" id="PTHR45629:SF7">
    <property type="entry name" value="DNA EXCISION REPAIR PROTEIN ERCC-6-RELATED"/>
    <property type="match status" value="1"/>
</dbReference>
<evidence type="ECO:0000256" key="6">
    <source>
        <dbReference type="ARBA" id="ARBA00022806"/>
    </source>
</evidence>
<feature type="region of interest" description="Disordered" evidence="12">
    <location>
        <begin position="1273"/>
        <end position="1310"/>
    </location>
</feature>
<feature type="compositionally biased region" description="Basic residues" evidence="12">
    <location>
        <begin position="313"/>
        <end position="325"/>
    </location>
</feature>
<name>A0A3M0KEH3_HIRRU</name>
<dbReference type="SMART" id="SM00490">
    <property type="entry name" value="HELICc"/>
    <property type="match status" value="1"/>
</dbReference>
<evidence type="ECO:0000313" key="16">
    <source>
        <dbReference type="EMBL" id="RMC11572.1"/>
    </source>
</evidence>
<dbReference type="GO" id="GO:0016787">
    <property type="term" value="F:hydrolase activity"/>
    <property type="evidence" value="ECO:0007669"/>
    <property type="project" value="UniProtKB-KW"/>
</dbReference>
<keyword evidence="13" id="KW-0732">Signal</keyword>
<dbReference type="PANTHER" id="PTHR45629">
    <property type="entry name" value="SNF2/RAD54 FAMILY MEMBER"/>
    <property type="match status" value="1"/>
</dbReference>
<comment type="caution">
    <text evidence="16">The sequence shown here is derived from an EMBL/GenBank/DDBJ whole genome shotgun (WGS) entry which is preliminary data.</text>
</comment>
<sequence>MRSFVCVDVLMIMCFSFVAFEQRMLTHKAHLPDSVQEQESATTSSSDCLHNDKDLGTEQENGICDNGVGNSTGIPSSDCQASTSMAVPLEVARRGHPLLQIDRQQIQSVSCSAHAAELKDLGVDVYDQDVLEQGVLQQVDNAINEANKAAKIANASKEYESVLEDLRSCTTSLRHINKIIEELSPQAADNKNINRKLDSVKRQKYNKEQQLKKIKAKQKRLQGILGLTEFADEANEIEYEEEEEPGPSSLGSMLMPAQETEWAELIRTGQMTPFGTKIPQKPERKARQLRLNEASDFEKYLADQAKLSSERRKLTRRKGAKKKAQAKNVQCVAPAAATKEKHGKALSKTDKRLKKHLRELQKHALQIHSKARIPKEKKYLEAKKFRHGQEDDSGESEYVPDEELFDPEAAEEEEEQASSLAENDSDYELKSLSRKRKHLVRKGFKDAENDADFVPSSEEEEHTPGKHKVRRWRDDGDVDYYKQRLRKWQKERLENKERQTAEELSEESDVEFEEGFKVPGFLFKKLFKYQGLGPTVIVCPATVLHQWVKEFHTWWPPFRVAVLHETGSYTKSKVKLIHEIASCHGILITSYSYIRLMQDNIHTYDWHYVILDEGHKIRNPNAAVTLACKQFRTPHRIILSGSPMQNNLKELWSLFDFIFPGKLGTLPVFMEQFSVPITMGGYCNASPVQVKTAYKCACVLRDTINPYLLRRMKADVKMSLSLPDKNEQVLFCRLTEEQRQIYQNYINSKEVYQILNGDMQILLGLSTLRKICNHPDFVADSPRILKSVPDAEAEDPNQFGYWKRSGKMIVVESLLKIWHKQGHRVLFFTQSRQDKSIFLFLLTTRVGGIGVNLVGADRVIIYDPDWNPSVDTQARERAWRIGQKKEVTVYRLLTAGTIEEKIYHRQIFKQFLTNRVLKDPKQNRFFKSNDLYELFTLNSPDVSQGTETSAIFAGTGSDVQVPKPSDNGTSKRDVHLAESSSHKKIKSSNSYSTTHVKDSSSKEIETSEETKGNLEAFDQSSYTKYNAQAAADINSFNKSQEECSGSDDKCTSQSIPCSAGPSENAECLTAVVAGEGHNADVRTDLSLTCDAAGSGERQDAITEDGQFDNNHYKCISKTKHRVDMLSHESRKDKSKKKHHKDAKFEGKRIPHLVKQKQYRRENSEEQDSKKNDDYVLQKLFKKSGVHSVMKHDAIMDASSADHVLEEAEASRVAQDALRALRLSRQQCLGAASGVPTWTGTSGLSGAPSGVKNRFGQKRNSMLLSSHAICASPAKKHKDGDTIKKQNIKKCSSSEHFSGKSGESSSSALDSSSLLARMRARNQLVLPQQTSTEGDENHQPAPAPVQGSTEYDELLVDLRNFLAFQARVDGEASTRELLQEFESKLPAEHSCVFRELLRNICTFHRSPNGEGVWRLKPEFR</sequence>
<keyword evidence="11" id="KW-0175">Coiled coil</keyword>
<evidence type="ECO:0000256" key="11">
    <source>
        <dbReference type="SAM" id="Coils"/>
    </source>
</evidence>
<proteinExistence type="inferred from homology"/>
<feature type="domain" description="Helicase C-terminal" evidence="15">
    <location>
        <begin position="740"/>
        <end position="932"/>
    </location>
</feature>
<reference evidence="16 17" key="1">
    <citation type="submission" date="2018-07" db="EMBL/GenBank/DDBJ databases">
        <title>A high quality draft genome assembly of the barn swallow (H. rustica rustica).</title>
        <authorList>
            <person name="Formenti G."/>
            <person name="Chiara M."/>
            <person name="Poveda L."/>
            <person name="Francoijs K.-J."/>
            <person name="Bonisoli-Alquati A."/>
            <person name="Canova L."/>
            <person name="Gianfranceschi L."/>
            <person name="Horner D.S."/>
            <person name="Saino N."/>
        </authorList>
    </citation>
    <scope>NUCLEOTIDE SEQUENCE [LARGE SCALE GENOMIC DNA]</scope>
    <source>
        <strain evidence="16">Chelidonia</strain>
        <tissue evidence="16">Blood</tissue>
    </source>
</reference>
<dbReference type="OrthoDB" id="413460at2759"/>
<dbReference type="CDD" id="cd21397">
    <property type="entry name" value="cc_ERCC-6_N"/>
    <property type="match status" value="1"/>
</dbReference>
<feature type="region of interest" description="Disordered" evidence="12">
    <location>
        <begin position="451"/>
        <end position="470"/>
    </location>
</feature>
<comment type="subcellular location">
    <subcellularLocation>
        <location evidence="1">Nucleus</location>
    </subcellularLocation>
</comment>
<feature type="compositionally biased region" description="Basic and acidic residues" evidence="12">
    <location>
        <begin position="995"/>
        <end position="1012"/>
    </location>
</feature>
<dbReference type="Gene3D" id="3.40.50.10810">
    <property type="entry name" value="Tandem AAA-ATPase domain"/>
    <property type="match status" value="1"/>
</dbReference>
<dbReference type="CDD" id="cd22254">
    <property type="entry name" value="CSB_WHD"/>
    <property type="match status" value="1"/>
</dbReference>
<evidence type="ECO:0000256" key="7">
    <source>
        <dbReference type="ARBA" id="ARBA00022840"/>
    </source>
</evidence>
<evidence type="ECO:0000259" key="15">
    <source>
        <dbReference type="PROSITE" id="PS51194"/>
    </source>
</evidence>
<dbReference type="GO" id="GO:0005524">
    <property type="term" value="F:ATP binding"/>
    <property type="evidence" value="ECO:0007669"/>
    <property type="project" value="InterPro"/>
</dbReference>
<feature type="compositionally biased region" description="Acidic residues" evidence="12">
    <location>
        <begin position="391"/>
        <end position="416"/>
    </location>
</feature>
<dbReference type="Pfam" id="PF00271">
    <property type="entry name" value="Helicase_C"/>
    <property type="match status" value="1"/>
</dbReference>
<dbReference type="SMART" id="SM00487">
    <property type="entry name" value="DEXDc"/>
    <property type="match status" value="1"/>
</dbReference>
<feature type="compositionally biased region" description="Basic and acidic residues" evidence="12">
    <location>
        <begin position="380"/>
        <end position="390"/>
    </location>
</feature>
<keyword evidence="6" id="KW-0347">Helicase</keyword>
<keyword evidence="8" id="KW-0238">DNA-binding</keyword>
<dbReference type="InterPro" id="IPR049730">
    <property type="entry name" value="SNF2/RAD54-like_C"/>
</dbReference>
<dbReference type="GO" id="GO:0005634">
    <property type="term" value="C:nucleus"/>
    <property type="evidence" value="ECO:0007669"/>
    <property type="project" value="TreeGrafter"/>
</dbReference>
<evidence type="ECO:0000256" key="9">
    <source>
        <dbReference type="ARBA" id="ARBA00023204"/>
    </source>
</evidence>
<keyword evidence="3" id="KW-0547">Nucleotide-binding</keyword>
<feature type="coiled-coil region" evidence="11">
    <location>
        <begin position="190"/>
        <end position="217"/>
    </location>
</feature>
<dbReference type="CDD" id="cd18793">
    <property type="entry name" value="SF2_C_SNF"/>
    <property type="match status" value="1"/>
</dbReference>
<feature type="region of interest" description="Disordered" evidence="12">
    <location>
        <begin position="953"/>
        <end position="1015"/>
    </location>
</feature>
<evidence type="ECO:0008006" key="18">
    <source>
        <dbReference type="Google" id="ProtNLM"/>
    </source>
</evidence>
<dbReference type="InterPro" id="IPR001650">
    <property type="entry name" value="Helicase_C-like"/>
</dbReference>
<feature type="region of interest" description="Disordered" evidence="12">
    <location>
        <begin position="380"/>
        <end position="426"/>
    </location>
</feature>
<feature type="chain" id="PRO_5018217095" description="DNA excision repair protein ERCC-6" evidence="13">
    <location>
        <begin position="21"/>
        <end position="1419"/>
    </location>
</feature>
<keyword evidence="10" id="KW-0539">Nucleus</keyword>
<feature type="domain" description="Helicase ATP-binding" evidence="14">
    <location>
        <begin position="521"/>
        <end position="661"/>
    </location>
</feature>
<evidence type="ECO:0000313" key="17">
    <source>
        <dbReference type="Proteomes" id="UP000269221"/>
    </source>
</evidence>
<dbReference type="InterPro" id="IPR027417">
    <property type="entry name" value="P-loop_NTPase"/>
</dbReference>
<evidence type="ECO:0000256" key="12">
    <source>
        <dbReference type="SAM" id="MobiDB-lite"/>
    </source>
</evidence>
<feature type="signal peptide" evidence="13">
    <location>
        <begin position="1"/>
        <end position="20"/>
    </location>
</feature>
<dbReference type="InterPro" id="IPR050496">
    <property type="entry name" value="SNF2_RAD54_helicase_repair"/>
</dbReference>
<dbReference type="Gene3D" id="1.20.120.850">
    <property type="entry name" value="SWI2/SNF2 ATPases, N-terminal domain"/>
    <property type="match status" value="1"/>
</dbReference>
<dbReference type="Pfam" id="PF00176">
    <property type="entry name" value="SNF2-rel_dom"/>
    <property type="match status" value="1"/>
</dbReference>
<feature type="region of interest" description="Disordered" evidence="12">
    <location>
        <begin position="1123"/>
        <end position="1146"/>
    </location>
</feature>
<evidence type="ECO:0000256" key="4">
    <source>
        <dbReference type="ARBA" id="ARBA00022763"/>
    </source>
</evidence>
<dbReference type="FunFam" id="3.40.50.10810:FF:000094">
    <property type="entry name" value="DNA excision repair protein ERCC-6"/>
    <property type="match status" value="1"/>
</dbReference>
<dbReference type="InterPro" id="IPR038718">
    <property type="entry name" value="SNF2-like_sf"/>
</dbReference>
<dbReference type="PROSITE" id="PS51194">
    <property type="entry name" value="HELICASE_CTER"/>
    <property type="match status" value="1"/>
</dbReference>
<dbReference type="GO" id="GO:0006283">
    <property type="term" value="P:transcription-coupled nucleotide-excision repair"/>
    <property type="evidence" value="ECO:0007669"/>
    <property type="project" value="TreeGrafter"/>
</dbReference>
<evidence type="ECO:0000256" key="2">
    <source>
        <dbReference type="ARBA" id="ARBA00007025"/>
    </source>
</evidence>
<protein>
    <recommendedName>
        <fullName evidence="18">DNA excision repair protein ERCC-6</fullName>
    </recommendedName>
</protein>
<dbReference type="SUPFAM" id="SSF52540">
    <property type="entry name" value="P-loop containing nucleoside triphosphate hydrolases"/>
    <property type="match status" value="2"/>
</dbReference>
<evidence type="ECO:0000256" key="1">
    <source>
        <dbReference type="ARBA" id="ARBA00004123"/>
    </source>
</evidence>
<dbReference type="Proteomes" id="UP000269221">
    <property type="component" value="Unassembled WGS sequence"/>
</dbReference>
<dbReference type="Pfam" id="PF25875">
    <property type="entry name" value="WHD_Rad26_CSB"/>
    <property type="match status" value="1"/>
</dbReference>
<evidence type="ECO:0000256" key="13">
    <source>
        <dbReference type="SAM" id="SignalP"/>
    </source>
</evidence>
<gene>
    <name evidence="16" type="ORF">DUI87_11692</name>
</gene>
<keyword evidence="4" id="KW-0227">DNA damage</keyword>
<dbReference type="InterPro" id="IPR058951">
    <property type="entry name" value="WHD_Rad26_CSB-like"/>
</dbReference>
<dbReference type="InterPro" id="IPR014001">
    <property type="entry name" value="Helicase_ATP-bd"/>
</dbReference>
<evidence type="ECO:0000256" key="8">
    <source>
        <dbReference type="ARBA" id="ARBA00023125"/>
    </source>
</evidence>
<keyword evidence="7" id="KW-0067">ATP-binding</keyword>
<evidence type="ECO:0000256" key="5">
    <source>
        <dbReference type="ARBA" id="ARBA00022801"/>
    </source>
</evidence>
<feature type="region of interest" description="Disordered" evidence="12">
    <location>
        <begin position="308"/>
        <end position="349"/>
    </location>
</feature>
<dbReference type="STRING" id="333673.A0A3M0KEH3"/>
<accession>A0A3M0KEH3</accession>
<keyword evidence="17" id="KW-1185">Reference proteome</keyword>
<feature type="compositionally biased region" description="Basic residues" evidence="12">
    <location>
        <begin position="1132"/>
        <end position="1141"/>
    </location>
</feature>
<dbReference type="InterPro" id="IPR000330">
    <property type="entry name" value="SNF2_N"/>
</dbReference>